<protein>
    <submittedName>
        <fullName evidence="1">Uncharacterized protein</fullName>
    </submittedName>
</protein>
<reference evidence="1" key="1">
    <citation type="submission" date="2023-02" db="EMBL/GenBank/DDBJ databases">
        <title>Genome of toxic invasive species Heracleum sosnowskyi carries increased number of genes despite the absence of recent whole-genome duplications.</title>
        <authorList>
            <person name="Schelkunov M."/>
            <person name="Shtratnikova V."/>
            <person name="Makarenko M."/>
            <person name="Klepikova A."/>
            <person name="Omelchenko D."/>
            <person name="Novikova G."/>
            <person name="Obukhova E."/>
            <person name="Bogdanov V."/>
            <person name="Penin A."/>
            <person name="Logacheva M."/>
        </authorList>
    </citation>
    <scope>NUCLEOTIDE SEQUENCE</scope>
    <source>
        <strain evidence="1">Hsosn_3</strain>
        <tissue evidence="1">Leaf</tissue>
    </source>
</reference>
<reference evidence="1" key="2">
    <citation type="submission" date="2023-05" db="EMBL/GenBank/DDBJ databases">
        <authorList>
            <person name="Schelkunov M.I."/>
        </authorList>
    </citation>
    <scope>NUCLEOTIDE SEQUENCE</scope>
    <source>
        <strain evidence="1">Hsosn_3</strain>
        <tissue evidence="1">Leaf</tissue>
    </source>
</reference>
<dbReference type="Proteomes" id="UP001237642">
    <property type="component" value="Unassembled WGS sequence"/>
</dbReference>
<comment type="caution">
    <text evidence="1">The sequence shown here is derived from an EMBL/GenBank/DDBJ whole genome shotgun (WGS) entry which is preliminary data.</text>
</comment>
<dbReference type="EMBL" id="JAUIZM010000011">
    <property type="protein sequence ID" value="KAK1356829.1"/>
    <property type="molecule type" value="Genomic_DNA"/>
</dbReference>
<evidence type="ECO:0000313" key="2">
    <source>
        <dbReference type="EMBL" id="KAK1356829.1"/>
    </source>
</evidence>
<evidence type="ECO:0000313" key="1">
    <source>
        <dbReference type="EMBL" id="KAK1356823.1"/>
    </source>
</evidence>
<dbReference type="AlphaFoldDB" id="A0AAD8M2A8"/>
<sequence>MDRAYNKLHDIDDFLGERIIGGQTVDFLRSTRQNSEKSITRVDIVVTKPKREQKLGEFHKSPFLNRAIDFNKPKLSKAEEEVWSWINGKREKPIRSLWFAEGGVCTEESPLSATNSYGPVWPDGRLVKGGISGLLGAEGPEELDMDT</sequence>
<accession>A0AAD8M2A8</accession>
<gene>
    <name evidence="1" type="ORF">POM88_050079</name>
    <name evidence="2" type="ORF">POM88_050085</name>
</gene>
<name>A0AAD8M2A8_9APIA</name>
<dbReference type="EMBL" id="JAUIZM010000011">
    <property type="protein sequence ID" value="KAK1356823.1"/>
    <property type="molecule type" value="Genomic_DNA"/>
</dbReference>
<organism evidence="1 3">
    <name type="scientific">Heracleum sosnowskyi</name>
    <dbReference type="NCBI Taxonomy" id="360622"/>
    <lineage>
        <taxon>Eukaryota</taxon>
        <taxon>Viridiplantae</taxon>
        <taxon>Streptophyta</taxon>
        <taxon>Embryophyta</taxon>
        <taxon>Tracheophyta</taxon>
        <taxon>Spermatophyta</taxon>
        <taxon>Magnoliopsida</taxon>
        <taxon>eudicotyledons</taxon>
        <taxon>Gunneridae</taxon>
        <taxon>Pentapetalae</taxon>
        <taxon>asterids</taxon>
        <taxon>campanulids</taxon>
        <taxon>Apiales</taxon>
        <taxon>Apiaceae</taxon>
        <taxon>Apioideae</taxon>
        <taxon>apioid superclade</taxon>
        <taxon>Tordylieae</taxon>
        <taxon>Tordyliinae</taxon>
        <taxon>Heracleum</taxon>
    </lineage>
</organism>
<evidence type="ECO:0000313" key="3">
    <source>
        <dbReference type="Proteomes" id="UP001237642"/>
    </source>
</evidence>
<proteinExistence type="predicted"/>
<keyword evidence="3" id="KW-1185">Reference proteome</keyword>